<protein>
    <submittedName>
        <fullName evidence="1">Uncharacterized protein</fullName>
    </submittedName>
</protein>
<dbReference type="EMBL" id="GGEC01060375">
    <property type="protein sequence ID" value="MBX40859.1"/>
    <property type="molecule type" value="Transcribed_RNA"/>
</dbReference>
<evidence type="ECO:0000313" key="1">
    <source>
        <dbReference type="EMBL" id="MBX40859.1"/>
    </source>
</evidence>
<proteinExistence type="predicted"/>
<reference evidence="1" key="1">
    <citation type="submission" date="2018-02" db="EMBL/GenBank/DDBJ databases">
        <title>Rhizophora mucronata_Transcriptome.</title>
        <authorList>
            <person name="Meera S.P."/>
            <person name="Sreeshan A."/>
            <person name="Augustine A."/>
        </authorList>
    </citation>
    <scope>NUCLEOTIDE SEQUENCE</scope>
    <source>
        <tissue evidence="1">Leaf</tissue>
    </source>
</reference>
<organism evidence="1">
    <name type="scientific">Rhizophora mucronata</name>
    <name type="common">Asiatic mangrove</name>
    <dbReference type="NCBI Taxonomy" id="61149"/>
    <lineage>
        <taxon>Eukaryota</taxon>
        <taxon>Viridiplantae</taxon>
        <taxon>Streptophyta</taxon>
        <taxon>Embryophyta</taxon>
        <taxon>Tracheophyta</taxon>
        <taxon>Spermatophyta</taxon>
        <taxon>Magnoliopsida</taxon>
        <taxon>eudicotyledons</taxon>
        <taxon>Gunneridae</taxon>
        <taxon>Pentapetalae</taxon>
        <taxon>rosids</taxon>
        <taxon>fabids</taxon>
        <taxon>Malpighiales</taxon>
        <taxon>Rhizophoraceae</taxon>
        <taxon>Rhizophora</taxon>
    </lineage>
</organism>
<dbReference type="AlphaFoldDB" id="A0A2P2NEI5"/>
<accession>A0A2P2NEI5</accession>
<name>A0A2P2NEI5_RHIMU</name>
<sequence>MTEAINQQFSVVNCHPTVSRRPHLHHMIPSRY</sequence>